<dbReference type="EMBL" id="JBANQN010000005">
    <property type="protein sequence ID" value="KAK6789110.1"/>
    <property type="molecule type" value="Genomic_DNA"/>
</dbReference>
<protein>
    <recommendedName>
        <fullName evidence="1">Protein kinase domain-containing protein</fullName>
    </recommendedName>
</protein>
<evidence type="ECO:0000259" key="1">
    <source>
        <dbReference type="PROSITE" id="PS50011"/>
    </source>
</evidence>
<evidence type="ECO:0000313" key="2">
    <source>
        <dbReference type="EMBL" id="KAK6789110.1"/>
    </source>
</evidence>
<dbReference type="GO" id="GO:0004714">
    <property type="term" value="F:transmembrane receptor protein tyrosine kinase activity"/>
    <property type="evidence" value="ECO:0007669"/>
    <property type="project" value="InterPro"/>
</dbReference>
<dbReference type="GO" id="GO:0005886">
    <property type="term" value="C:plasma membrane"/>
    <property type="evidence" value="ECO:0007669"/>
    <property type="project" value="TreeGrafter"/>
</dbReference>
<reference evidence="2 3" key="1">
    <citation type="submission" date="2024-02" db="EMBL/GenBank/DDBJ databases">
        <title>de novo genome assembly of Solanum bulbocastanum strain 11H21.</title>
        <authorList>
            <person name="Hosaka A.J."/>
        </authorList>
    </citation>
    <scope>NUCLEOTIDE SEQUENCE [LARGE SCALE GENOMIC DNA]</scope>
    <source>
        <tissue evidence="2">Young leaves</tissue>
    </source>
</reference>
<dbReference type="GO" id="GO:0009506">
    <property type="term" value="C:plasmodesma"/>
    <property type="evidence" value="ECO:0007669"/>
    <property type="project" value="TreeGrafter"/>
</dbReference>
<dbReference type="SUPFAM" id="SSF56112">
    <property type="entry name" value="Protein kinase-like (PK-like)"/>
    <property type="match status" value="1"/>
</dbReference>
<organism evidence="2 3">
    <name type="scientific">Solanum bulbocastanum</name>
    <name type="common">Wild potato</name>
    <dbReference type="NCBI Taxonomy" id="147425"/>
    <lineage>
        <taxon>Eukaryota</taxon>
        <taxon>Viridiplantae</taxon>
        <taxon>Streptophyta</taxon>
        <taxon>Embryophyta</taxon>
        <taxon>Tracheophyta</taxon>
        <taxon>Spermatophyta</taxon>
        <taxon>Magnoliopsida</taxon>
        <taxon>eudicotyledons</taxon>
        <taxon>Gunneridae</taxon>
        <taxon>Pentapetalae</taxon>
        <taxon>asterids</taxon>
        <taxon>lamiids</taxon>
        <taxon>Solanales</taxon>
        <taxon>Solanaceae</taxon>
        <taxon>Solanoideae</taxon>
        <taxon>Solaneae</taxon>
        <taxon>Solanum</taxon>
    </lineage>
</organism>
<dbReference type="InterPro" id="IPR001245">
    <property type="entry name" value="Ser-Thr/Tyr_kinase_cat_dom"/>
</dbReference>
<dbReference type="SMART" id="SM00220">
    <property type="entry name" value="S_TKc"/>
    <property type="match status" value="1"/>
</dbReference>
<comment type="caution">
    <text evidence="2">The sequence shown here is derived from an EMBL/GenBank/DDBJ whole genome shotgun (WGS) entry which is preliminary data.</text>
</comment>
<proteinExistence type="predicted"/>
<dbReference type="GO" id="GO:0005524">
    <property type="term" value="F:ATP binding"/>
    <property type="evidence" value="ECO:0007669"/>
    <property type="project" value="InterPro"/>
</dbReference>
<dbReference type="PANTHER" id="PTHR27003">
    <property type="entry name" value="OS07G0166700 PROTEIN"/>
    <property type="match status" value="1"/>
</dbReference>
<keyword evidence="3" id="KW-1185">Reference proteome</keyword>
<dbReference type="Gene3D" id="1.10.510.10">
    <property type="entry name" value="Transferase(Phosphotransferase) domain 1"/>
    <property type="match status" value="1"/>
</dbReference>
<dbReference type="InterPro" id="IPR011009">
    <property type="entry name" value="Kinase-like_dom_sf"/>
</dbReference>
<dbReference type="Pfam" id="PF07714">
    <property type="entry name" value="PK_Tyr_Ser-Thr"/>
    <property type="match status" value="1"/>
</dbReference>
<dbReference type="InterPro" id="IPR000719">
    <property type="entry name" value="Prot_kinase_dom"/>
</dbReference>
<dbReference type="InterPro" id="IPR045272">
    <property type="entry name" value="ANXUR1/2-like"/>
</dbReference>
<dbReference type="Gene3D" id="3.30.200.20">
    <property type="entry name" value="Phosphorylase Kinase, domain 1"/>
    <property type="match status" value="2"/>
</dbReference>
<sequence>MGGKHSKGTTLTSHRVPFAALQEATNNLDEKFVIADDGFGKLDRGVLCDGTKVDLKMYDSNSQQNDLEEFQTEIEILSQSQQGIAEFQTEIMILSQLRHMYLVSLIGYCDENNEMILIYDYMENGNLKRHLYGYLPTMSWEQRLEICIGAARGLHYFHNNGIIHRDVKSPNILLDENFVPKIADFGLSKKVPELEQTHVNIVVRGSNGYIDPEYFVRQQLTEKSDVYSFVVVLCEVVCARPAVDQSLPREQVNLAELAEKGTTQTNHRSQSCWQNKTRFPPEVWRNRVEMLS</sequence>
<name>A0AAN8TJU0_SOLBU</name>
<feature type="domain" description="Protein kinase" evidence="1">
    <location>
        <begin position="28"/>
        <end position="292"/>
    </location>
</feature>
<gene>
    <name evidence="2" type="ORF">RDI58_012909</name>
</gene>
<dbReference type="PROSITE" id="PS00108">
    <property type="entry name" value="PROTEIN_KINASE_ST"/>
    <property type="match status" value="1"/>
</dbReference>
<accession>A0AAN8TJU0</accession>
<dbReference type="AlphaFoldDB" id="A0AAN8TJU0"/>
<evidence type="ECO:0000313" key="3">
    <source>
        <dbReference type="Proteomes" id="UP001371456"/>
    </source>
</evidence>
<dbReference type="Proteomes" id="UP001371456">
    <property type="component" value="Unassembled WGS sequence"/>
</dbReference>
<dbReference type="PANTHER" id="PTHR27003:SF375">
    <property type="entry name" value="RECEPTOR-LIKE PROTEIN KINASE HERK 1"/>
    <property type="match status" value="1"/>
</dbReference>
<dbReference type="PROSITE" id="PS50011">
    <property type="entry name" value="PROTEIN_KINASE_DOM"/>
    <property type="match status" value="1"/>
</dbReference>
<dbReference type="InterPro" id="IPR008271">
    <property type="entry name" value="Ser/Thr_kinase_AS"/>
</dbReference>